<gene>
    <name evidence="3" type="ORF">AN963_08545</name>
</gene>
<proteinExistence type="predicted"/>
<dbReference type="InterPro" id="IPR045190">
    <property type="entry name" value="MCCB/AccD1-like"/>
</dbReference>
<dbReference type="Gene3D" id="3.90.226.10">
    <property type="entry name" value="2-enoyl-CoA Hydratase, Chain A, domain 1"/>
    <property type="match status" value="2"/>
</dbReference>
<dbReference type="InterPro" id="IPR011762">
    <property type="entry name" value="COA_CT_N"/>
</dbReference>
<dbReference type="PANTHER" id="PTHR22855:SF13">
    <property type="entry name" value="METHYLCROTONOYL-COA CARBOXYLASE BETA CHAIN, MITOCHONDRIAL"/>
    <property type="match status" value="1"/>
</dbReference>
<sequence>MTNQEKETQMLAVRQRIKEGGGEKYRAKVHAQNKLLVRERLDLLFDEGSLREEWIFAECENPELAADAMVTGMGKISGRKVAFLAADPTVKAGSWGEKTVAKMLRIQELAMKLKIPLIYMIDSAGGRITDQIRIFPGRNHGGKIFFNMVKMSGMVPQICINFGPSPAGAAYIPAFSDLVIMVDKNASAYLGSTRMVEMVIGEKVTMEEMGGARMHCSTSGLGDMLASDEQEAIALTKQYLAFMPQNYKEKPADIENRQPKNGPSLQEIIPEDMNRPFDMVHLIDRIVDEGSWLEIKKLFAQELIVGFARMNGKAVGIVANQPKVKGGTLFVDSADKGARFVTLCNAFNIPLLFLADVPGYMVGSAVERKGIIRHGAKMLTAVSEATVPKITVIVRKCYGAGLYAMCGPAYDPETVIALPSASIAIMGPEAAINAVYYNKIQELPEEDRAAYIQQKREEYAEDINIYALSSEMIIDEIIPFDQLRAEVIDRFDYYSSKDITFGEKKCPVHPV</sequence>
<feature type="domain" description="CoA carboxyltransferase N-terminal" evidence="1">
    <location>
        <begin position="3"/>
        <end position="255"/>
    </location>
</feature>
<accession>A0ABR5NE24</accession>
<evidence type="ECO:0000259" key="2">
    <source>
        <dbReference type="PROSITE" id="PS50989"/>
    </source>
</evidence>
<protein>
    <submittedName>
        <fullName evidence="3">Carboxylase</fullName>
    </submittedName>
</protein>
<dbReference type="PROSITE" id="PS50980">
    <property type="entry name" value="COA_CT_NTER"/>
    <property type="match status" value="1"/>
</dbReference>
<name>A0ABR5NE24_BRECH</name>
<keyword evidence="4" id="KW-1185">Reference proteome</keyword>
<dbReference type="PANTHER" id="PTHR22855">
    <property type="entry name" value="ACETYL, PROPIONYL, PYRUVATE, AND GLUTACONYL CARBOXYLASE-RELATED"/>
    <property type="match status" value="1"/>
</dbReference>
<dbReference type="InterPro" id="IPR034733">
    <property type="entry name" value="AcCoA_carboxyl_beta"/>
</dbReference>
<dbReference type="EMBL" id="LJJB01000007">
    <property type="protein sequence ID" value="KQL49748.1"/>
    <property type="molecule type" value="Genomic_DNA"/>
</dbReference>
<evidence type="ECO:0000313" key="4">
    <source>
        <dbReference type="Proteomes" id="UP000051063"/>
    </source>
</evidence>
<dbReference type="InterPro" id="IPR011763">
    <property type="entry name" value="COA_CT_C"/>
</dbReference>
<dbReference type="PROSITE" id="PS50989">
    <property type="entry name" value="COA_CT_CTER"/>
    <property type="match status" value="1"/>
</dbReference>
<dbReference type="SUPFAM" id="SSF52096">
    <property type="entry name" value="ClpP/crotonase"/>
    <property type="match status" value="2"/>
</dbReference>
<comment type="caution">
    <text evidence="3">The sequence shown here is derived from an EMBL/GenBank/DDBJ whole genome shotgun (WGS) entry which is preliminary data.</text>
</comment>
<dbReference type="Pfam" id="PF01039">
    <property type="entry name" value="Carboxyl_trans"/>
    <property type="match status" value="1"/>
</dbReference>
<dbReference type="RefSeq" id="WP_055744065.1">
    <property type="nucleotide sequence ID" value="NZ_LJJB01000007.1"/>
</dbReference>
<evidence type="ECO:0000259" key="1">
    <source>
        <dbReference type="PROSITE" id="PS50980"/>
    </source>
</evidence>
<organism evidence="3 4">
    <name type="scientific">Brevibacillus choshinensis</name>
    <dbReference type="NCBI Taxonomy" id="54911"/>
    <lineage>
        <taxon>Bacteria</taxon>
        <taxon>Bacillati</taxon>
        <taxon>Bacillota</taxon>
        <taxon>Bacilli</taxon>
        <taxon>Bacillales</taxon>
        <taxon>Paenibacillaceae</taxon>
        <taxon>Brevibacillus</taxon>
    </lineage>
</organism>
<reference evidence="3 4" key="1">
    <citation type="submission" date="2015-09" db="EMBL/GenBank/DDBJ databases">
        <title>Genome sequencing project for genomic taxonomy and phylogenomics of Bacillus-like bacteria.</title>
        <authorList>
            <person name="Liu B."/>
            <person name="Wang J."/>
            <person name="Zhu Y."/>
            <person name="Liu G."/>
            <person name="Chen Q."/>
            <person name="Chen Z."/>
            <person name="Lan J."/>
            <person name="Che J."/>
            <person name="Ge C."/>
            <person name="Shi H."/>
            <person name="Pan Z."/>
            <person name="Liu X."/>
        </authorList>
    </citation>
    <scope>NUCLEOTIDE SEQUENCE [LARGE SCALE GENOMIC DNA]</scope>
    <source>
        <strain evidence="3 4">DSM 8552</strain>
    </source>
</reference>
<evidence type="ECO:0000313" key="3">
    <source>
        <dbReference type="EMBL" id="KQL49748.1"/>
    </source>
</evidence>
<feature type="domain" description="CoA carboxyltransferase C-terminal" evidence="2">
    <location>
        <begin position="247"/>
        <end position="493"/>
    </location>
</feature>
<dbReference type="InterPro" id="IPR029045">
    <property type="entry name" value="ClpP/crotonase-like_dom_sf"/>
</dbReference>
<dbReference type="Proteomes" id="UP000051063">
    <property type="component" value="Unassembled WGS sequence"/>
</dbReference>